<feature type="region of interest" description="Disordered" evidence="1">
    <location>
        <begin position="1"/>
        <end position="22"/>
    </location>
</feature>
<dbReference type="AlphaFoldDB" id="A0A1I4HI40"/>
<sequence>MPKGDAMSASTHTQDAPTHNAKDLMAGGDQAWILLSGQAYLLRVTRAGKLILTK</sequence>
<evidence type="ECO:0000256" key="1">
    <source>
        <dbReference type="SAM" id="MobiDB-lite"/>
    </source>
</evidence>
<gene>
    <name evidence="2" type="ORF">SAMN04488004_1186</name>
</gene>
<accession>A0A1I4HI40</accession>
<dbReference type="STRING" id="195913.SAMN04488004_1186"/>
<dbReference type="Pfam" id="PF10636">
    <property type="entry name" value="hemP"/>
    <property type="match status" value="1"/>
</dbReference>
<keyword evidence="3" id="KW-1185">Reference proteome</keyword>
<dbReference type="EMBL" id="FOTF01000018">
    <property type="protein sequence ID" value="SFL41968.1"/>
    <property type="molecule type" value="Genomic_DNA"/>
</dbReference>
<feature type="compositionally biased region" description="Polar residues" evidence="1">
    <location>
        <begin position="8"/>
        <end position="17"/>
    </location>
</feature>
<dbReference type="Gene3D" id="2.10.70.10">
    <property type="entry name" value="Complement Module, domain 1"/>
    <property type="match status" value="1"/>
</dbReference>
<evidence type="ECO:0000313" key="3">
    <source>
        <dbReference type="Proteomes" id="UP000199550"/>
    </source>
</evidence>
<dbReference type="InterPro" id="IPR019600">
    <property type="entry name" value="Hemin_uptake_protein_HemP"/>
</dbReference>
<protein>
    <submittedName>
        <fullName evidence="2">Hemin uptake protein HemP</fullName>
    </submittedName>
</protein>
<proteinExistence type="predicted"/>
<dbReference type="Proteomes" id="UP000199550">
    <property type="component" value="Unassembled WGS sequence"/>
</dbReference>
<name>A0A1I4HI40_9RHOB</name>
<reference evidence="2 3" key="1">
    <citation type="submission" date="2016-10" db="EMBL/GenBank/DDBJ databases">
        <authorList>
            <person name="de Groot N.N."/>
        </authorList>
    </citation>
    <scope>NUCLEOTIDE SEQUENCE [LARGE SCALE GENOMIC DNA]</scope>
    <source>
        <strain evidence="2 3">DSM 16199</strain>
    </source>
</reference>
<organism evidence="2 3">
    <name type="scientific">Loktanella salsilacus</name>
    <dbReference type="NCBI Taxonomy" id="195913"/>
    <lineage>
        <taxon>Bacteria</taxon>
        <taxon>Pseudomonadati</taxon>
        <taxon>Pseudomonadota</taxon>
        <taxon>Alphaproteobacteria</taxon>
        <taxon>Rhodobacterales</taxon>
        <taxon>Roseobacteraceae</taxon>
        <taxon>Loktanella</taxon>
    </lineage>
</organism>
<evidence type="ECO:0000313" key="2">
    <source>
        <dbReference type="EMBL" id="SFL41968.1"/>
    </source>
</evidence>
<dbReference type="OrthoDB" id="7691333at2"/>